<protein>
    <submittedName>
        <fullName evidence="2">Uncharacterized protein</fullName>
    </submittedName>
</protein>
<accession>A0ABQ8T108</accession>
<comment type="caution">
    <text evidence="2">The sequence shown here is derived from an EMBL/GenBank/DDBJ whole genome shotgun (WGS) entry which is preliminary data.</text>
</comment>
<evidence type="ECO:0000313" key="2">
    <source>
        <dbReference type="EMBL" id="KAJ4440157.1"/>
    </source>
</evidence>
<name>A0ABQ8T108_PERAM</name>
<evidence type="ECO:0000313" key="3">
    <source>
        <dbReference type="Proteomes" id="UP001148838"/>
    </source>
</evidence>
<dbReference type="Proteomes" id="UP001148838">
    <property type="component" value="Unassembled WGS sequence"/>
</dbReference>
<dbReference type="EMBL" id="JAJSOF020000017">
    <property type="protein sequence ID" value="KAJ4440157.1"/>
    <property type="molecule type" value="Genomic_DNA"/>
</dbReference>
<feature type="compositionally biased region" description="Pro residues" evidence="1">
    <location>
        <begin position="69"/>
        <end position="79"/>
    </location>
</feature>
<reference evidence="2 3" key="1">
    <citation type="journal article" date="2022" name="Allergy">
        <title>Genome assembly and annotation of Periplaneta americana reveal a comprehensive cockroach allergen profile.</title>
        <authorList>
            <person name="Wang L."/>
            <person name="Xiong Q."/>
            <person name="Saelim N."/>
            <person name="Wang L."/>
            <person name="Nong W."/>
            <person name="Wan A.T."/>
            <person name="Shi M."/>
            <person name="Liu X."/>
            <person name="Cao Q."/>
            <person name="Hui J.H.L."/>
            <person name="Sookrung N."/>
            <person name="Leung T.F."/>
            <person name="Tungtrongchitr A."/>
            <person name="Tsui S.K.W."/>
        </authorList>
    </citation>
    <scope>NUCLEOTIDE SEQUENCE [LARGE SCALE GENOMIC DNA]</scope>
    <source>
        <strain evidence="2">PWHHKU_190912</strain>
    </source>
</reference>
<organism evidence="2 3">
    <name type="scientific">Periplaneta americana</name>
    <name type="common">American cockroach</name>
    <name type="synonym">Blatta americana</name>
    <dbReference type="NCBI Taxonomy" id="6978"/>
    <lineage>
        <taxon>Eukaryota</taxon>
        <taxon>Metazoa</taxon>
        <taxon>Ecdysozoa</taxon>
        <taxon>Arthropoda</taxon>
        <taxon>Hexapoda</taxon>
        <taxon>Insecta</taxon>
        <taxon>Pterygota</taxon>
        <taxon>Neoptera</taxon>
        <taxon>Polyneoptera</taxon>
        <taxon>Dictyoptera</taxon>
        <taxon>Blattodea</taxon>
        <taxon>Blattoidea</taxon>
        <taxon>Blattidae</taxon>
        <taxon>Blattinae</taxon>
        <taxon>Periplaneta</taxon>
    </lineage>
</organism>
<proteinExistence type="predicted"/>
<gene>
    <name evidence="2" type="ORF">ANN_08295</name>
</gene>
<evidence type="ECO:0000256" key="1">
    <source>
        <dbReference type="SAM" id="MobiDB-lite"/>
    </source>
</evidence>
<keyword evidence="3" id="KW-1185">Reference proteome</keyword>
<sequence length="177" mass="19092">MPVSGYAPMSPHPGYAMAGVQAEYPANSYTPYPTAVYSCGGGGAGYPGAIPTSYPAPASSGYSPGPCYSMPPPQHPPPQLEKAPNKDDGGRTESNPLGVTVIVVVKEDAVLGAIFWHRDRAGKSPPFFFFFFFFKKEEFKRPIYCKEMMKETCDSFSGPKGKIVGTSAIYVMVRESL</sequence>
<feature type="region of interest" description="Disordered" evidence="1">
    <location>
        <begin position="65"/>
        <end position="93"/>
    </location>
</feature>